<evidence type="ECO:0000313" key="1">
    <source>
        <dbReference type="EMBL" id="OGE55632.1"/>
    </source>
</evidence>
<gene>
    <name evidence="1" type="ORF">PENARI_c004G08702</name>
</gene>
<protein>
    <submittedName>
        <fullName evidence="1">Uncharacterized protein</fullName>
    </submittedName>
</protein>
<sequence>MSQSKWQQVRTYADHLGHRVVLEQYVEPDYEPHPDHIIPIQVYSLVPLDDDHKNLRRFLMQSFWDDEVKPLFELYSYCPPDDFACIEHNRIEIARRKKQHRSGVENPLPLIPRFTHPSDYSTVGFCVLLRSHSYRLGHVEDSDELAKLGEGPDLLYFNRSFSSTRSDVDEAQRSSEGDESLSSEAFELATDRVTEQIDIGQILMIDIFNNVGRPPERYALDVDEGEPPSSELPSEEQIRDQLGQEISVGGFSLDPAFQISQDADIVTVTNTPKGKTADIQYLVHALFLSSICDTAGPSLLENTARLFTTSMFSHLPANKTLTLKFFIPKSPSWSAIRPAQTEVLEIPSQQTQEEDQENPFPIGALHNIPAGDDQPPTAKRITPQEPEKYIITAQGKSCELFSLFTVVLDRAKFVSEAGVYFYMAYLDASEDPDPSMVDAPDDTQVVRGVDMSTVAGRLGVVALDG</sequence>
<dbReference type="Proteomes" id="UP000177622">
    <property type="component" value="Unassembled WGS sequence"/>
</dbReference>
<proteinExistence type="predicted"/>
<organism evidence="1 2">
    <name type="scientific">Penicillium arizonense</name>
    <dbReference type="NCBI Taxonomy" id="1835702"/>
    <lineage>
        <taxon>Eukaryota</taxon>
        <taxon>Fungi</taxon>
        <taxon>Dikarya</taxon>
        <taxon>Ascomycota</taxon>
        <taxon>Pezizomycotina</taxon>
        <taxon>Eurotiomycetes</taxon>
        <taxon>Eurotiomycetidae</taxon>
        <taxon>Eurotiales</taxon>
        <taxon>Aspergillaceae</taxon>
        <taxon>Penicillium</taxon>
    </lineage>
</organism>
<reference evidence="1 2" key="1">
    <citation type="journal article" date="2016" name="Sci. Rep.">
        <title>Penicillium arizonense, a new, genome sequenced fungal species, reveals a high chemical diversity in secreted metabolites.</title>
        <authorList>
            <person name="Grijseels S."/>
            <person name="Nielsen J.C."/>
            <person name="Randelovic M."/>
            <person name="Nielsen J."/>
            <person name="Nielsen K.F."/>
            <person name="Workman M."/>
            <person name="Frisvad J.C."/>
        </authorList>
    </citation>
    <scope>NUCLEOTIDE SEQUENCE [LARGE SCALE GENOMIC DNA]</scope>
    <source>
        <strain evidence="1 2">CBS 141311</strain>
    </source>
</reference>
<dbReference type="EMBL" id="LXJU01000004">
    <property type="protein sequence ID" value="OGE55632.1"/>
    <property type="molecule type" value="Genomic_DNA"/>
</dbReference>
<name>A0A1F5LQZ9_PENAI</name>
<dbReference type="OrthoDB" id="4276722at2759"/>
<keyword evidence="2" id="KW-1185">Reference proteome</keyword>
<accession>A0A1F5LQZ9</accession>
<dbReference type="GeneID" id="34574033"/>
<comment type="caution">
    <text evidence="1">The sequence shown here is derived from an EMBL/GenBank/DDBJ whole genome shotgun (WGS) entry which is preliminary data.</text>
</comment>
<dbReference type="RefSeq" id="XP_022491061.1">
    <property type="nucleotide sequence ID" value="XM_022629299.1"/>
</dbReference>
<evidence type="ECO:0000313" key="2">
    <source>
        <dbReference type="Proteomes" id="UP000177622"/>
    </source>
</evidence>
<dbReference type="AlphaFoldDB" id="A0A1F5LQZ9"/>
<dbReference type="STRING" id="1835702.A0A1F5LQZ9"/>